<keyword evidence="2" id="KW-0812">Transmembrane</keyword>
<evidence type="ECO:0000256" key="1">
    <source>
        <dbReference type="SAM" id="MobiDB-lite"/>
    </source>
</evidence>
<gene>
    <name evidence="3" type="ORF">B0I28_102760</name>
</gene>
<feature type="compositionally biased region" description="Acidic residues" evidence="1">
    <location>
        <begin position="264"/>
        <end position="273"/>
    </location>
</feature>
<keyword evidence="2" id="KW-1133">Transmembrane helix</keyword>
<proteinExistence type="predicted"/>
<dbReference type="Proteomes" id="UP000238176">
    <property type="component" value="Unassembled WGS sequence"/>
</dbReference>
<feature type="compositionally biased region" description="Polar residues" evidence="1">
    <location>
        <begin position="81"/>
        <end position="92"/>
    </location>
</feature>
<accession>A0A2T0UTA6</accession>
<dbReference type="OrthoDB" id="5193890at2"/>
<sequence length="301" mass="30518">MSSDFDRDHETVAAAFRSLKAESAAQFPPPPVDELIMRGPAALRRRRLVSLAAVVGACTAVTAGGFAVAQTLGPLKDEPDTTGSANGPVSNTESDEDPSASPGGPASGGVDDGEATTFAPSPPADDIEALLIQGPFTGDWAEECGPGLQDADFESWEITGDAGWSIAFAAEGDVDLDGEKDTLLALTCGEQTGVAAFAAAEDEEGAPVLASFGWVWQPDGEHQPESVAVAENGVVTVTGVDAEDAPLTVSFAWDPEELVFAPVDDGDSDEPTEDAGSTSSTPTETPTSDAATSGTTGASGS</sequence>
<name>A0A2T0UTA6_9ACTN</name>
<dbReference type="RefSeq" id="WP_106363285.1">
    <property type="nucleotide sequence ID" value="NZ_PVTJ01000002.1"/>
</dbReference>
<protein>
    <submittedName>
        <fullName evidence="3">Uncharacterized protein</fullName>
    </submittedName>
</protein>
<feature type="region of interest" description="Disordered" evidence="1">
    <location>
        <begin position="73"/>
        <end position="124"/>
    </location>
</feature>
<organism evidence="3 4">
    <name type="scientific">Glycomyces artemisiae</name>
    <dbReference type="NCBI Taxonomy" id="1076443"/>
    <lineage>
        <taxon>Bacteria</taxon>
        <taxon>Bacillati</taxon>
        <taxon>Actinomycetota</taxon>
        <taxon>Actinomycetes</taxon>
        <taxon>Glycomycetales</taxon>
        <taxon>Glycomycetaceae</taxon>
        <taxon>Glycomyces</taxon>
    </lineage>
</organism>
<feature type="compositionally biased region" description="Low complexity" evidence="1">
    <location>
        <begin position="277"/>
        <end position="301"/>
    </location>
</feature>
<evidence type="ECO:0000256" key="2">
    <source>
        <dbReference type="SAM" id="Phobius"/>
    </source>
</evidence>
<evidence type="ECO:0000313" key="3">
    <source>
        <dbReference type="EMBL" id="PRY61140.1"/>
    </source>
</evidence>
<evidence type="ECO:0000313" key="4">
    <source>
        <dbReference type="Proteomes" id="UP000238176"/>
    </source>
</evidence>
<keyword evidence="2" id="KW-0472">Membrane</keyword>
<dbReference type="AlphaFoldDB" id="A0A2T0UTA6"/>
<reference evidence="3 4" key="1">
    <citation type="submission" date="2018-03" db="EMBL/GenBank/DDBJ databases">
        <title>Genomic Encyclopedia of Type Strains, Phase III (KMG-III): the genomes of soil and plant-associated and newly described type strains.</title>
        <authorList>
            <person name="Whitman W."/>
        </authorList>
    </citation>
    <scope>NUCLEOTIDE SEQUENCE [LARGE SCALE GENOMIC DNA]</scope>
    <source>
        <strain evidence="3 4">CGMCC 4.7067</strain>
    </source>
</reference>
<comment type="caution">
    <text evidence="3">The sequence shown here is derived from an EMBL/GenBank/DDBJ whole genome shotgun (WGS) entry which is preliminary data.</text>
</comment>
<dbReference type="EMBL" id="PVTJ01000002">
    <property type="protein sequence ID" value="PRY61140.1"/>
    <property type="molecule type" value="Genomic_DNA"/>
</dbReference>
<feature type="region of interest" description="Disordered" evidence="1">
    <location>
        <begin position="259"/>
        <end position="301"/>
    </location>
</feature>
<feature type="transmembrane region" description="Helical" evidence="2">
    <location>
        <begin position="48"/>
        <end position="69"/>
    </location>
</feature>
<keyword evidence="4" id="KW-1185">Reference proteome</keyword>